<comment type="caution">
    <text evidence="20">The sequence shown here is derived from an EMBL/GenBank/DDBJ whole genome shotgun (WGS) entry which is preliminary data.</text>
</comment>
<dbReference type="Proteomes" id="UP000482487">
    <property type="component" value="Unassembled WGS sequence"/>
</dbReference>
<feature type="binding site" evidence="17">
    <location>
        <begin position="98"/>
        <end position="99"/>
    </location>
    <ligand>
        <name>ATP</name>
        <dbReference type="ChEBI" id="CHEBI:30616"/>
    </ligand>
</feature>
<accession>A0A7C9MMH3</accession>
<evidence type="ECO:0000256" key="1">
    <source>
        <dbReference type="ARBA" id="ARBA00004651"/>
    </source>
</evidence>
<feature type="transmembrane region" description="Helical" evidence="19">
    <location>
        <begin position="100"/>
        <end position="118"/>
    </location>
</feature>
<keyword evidence="4" id="KW-0444">Lipid biosynthesis</keyword>
<evidence type="ECO:0000256" key="6">
    <source>
        <dbReference type="ARBA" id="ARBA00022692"/>
    </source>
</evidence>
<protein>
    <submittedName>
        <fullName evidence="20">Diacylglycerol kinase</fullName>
    </submittedName>
</protein>
<dbReference type="PANTHER" id="PTHR34299:SF1">
    <property type="entry name" value="DIACYLGLYCEROL KINASE"/>
    <property type="match status" value="1"/>
</dbReference>
<feature type="binding site" evidence="17">
    <location>
        <position position="80"/>
    </location>
    <ligand>
        <name>ATP</name>
        <dbReference type="ChEBI" id="CHEBI:30616"/>
    </ligand>
</feature>
<evidence type="ECO:0000256" key="13">
    <source>
        <dbReference type="ARBA" id="ARBA00023209"/>
    </source>
</evidence>
<dbReference type="GO" id="GO:0016301">
    <property type="term" value="F:kinase activity"/>
    <property type="evidence" value="ECO:0007669"/>
    <property type="project" value="UniProtKB-KW"/>
</dbReference>
<keyword evidence="9 17" id="KW-0067">ATP-binding</keyword>
<organism evidence="20 21">
    <name type="scientific">Solidesulfovibrio aerotolerans</name>
    <dbReference type="NCBI Taxonomy" id="295255"/>
    <lineage>
        <taxon>Bacteria</taxon>
        <taxon>Pseudomonadati</taxon>
        <taxon>Thermodesulfobacteriota</taxon>
        <taxon>Desulfovibrionia</taxon>
        <taxon>Desulfovibrionales</taxon>
        <taxon>Desulfovibrionaceae</taxon>
        <taxon>Solidesulfovibrio</taxon>
    </lineage>
</organism>
<dbReference type="GO" id="GO:0005886">
    <property type="term" value="C:plasma membrane"/>
    <property type="evidence" value="ECO:0007669"/>
    <property type="project" value="UniProtKB-SubCell"/>
</dbReference>
<keyword evidence="14" id="KW-1208">Phospholipid metabolism</keyword>
<dbReference type="CDD" id="cd14263">
    <property type="entry name" value="DAGK_IM_like"/>
    <property type="match status" value="1"/>
</dbReference>
<keyword evidence="10 19" id="KW-1133">Transmembrane helix</keyword>
<evidence type="ECO:0000256" key="5">
    <source>
        <dbReference type="ARBA" id="ARBA00022679"/>
    </source>
</evidence>
<evidence type="ECO:0000256" key="8">
    <source>
        <dbReference type="ARBA" id="ARBA00022777"/>
    </source>
</evidence>
<evidence type="ECO:0000256" key="19">
    <source>
        <dbReference type="SAM" id="Phobius"/>
    </source>
</evidence>
<evidence type="ECO:0000313" key="20">
    <source>
        <dbReference type="EMBL" id="MYL84573.1"/>
    </source>
</evidence>
<dbReference type="AlphaFoldDB" id="A0A7C9MMH3"/>
<evidence type="ECO:0000256" key="11">
    <source>
        <dbReference type="ARBA" id="ARBA00023098"/>
    </source>
</evidence>
<dbReference type="PANTHER" id="PTHR34299">
    <property type="entry name" value="DIACYLGLYCEROL KINASE"/>
    <property type="match status" value="1"/>
</dbReference>
<dbReference type="GO" id="GO:0046872">
    <property type="term" value="F:metal ion binding"/>
    <property type="evidence" value="ECO:0007669"/>
    <property type="project" value="UniProtKB-KW"/>
</dbReference>
<dbReference type="GO" id="GO:0005524">
    <property type="term" value="F:ATP binding"/>
    <property type="evidence" value="ECO:0007669"/>
    <property type="project" value="UniProtKB-KW"/>
</dbReference>
<evidence type="ECO:0000256" key="10">
    <source>
        <dbReference type="ARBA" id="ARBA00022989"/>
    </source>
</evidence>
<evidence type="ECO:0000256" key="9">
    <source>
        <dbReference type="ARBA" id="ARBA00022840"/>
    </source>
</evidence>
<keyword evidence="6 19" id="KW-0812">Transmembrane</keyword>
<evidence type="ECO:0000256" key="16">
    <source>
        <dbReference type="PIRSR" id="PIRSR600829-2"/>
    </source>
</evidence>
<reference evidence="20 21" key="1">
    <citation type="submission" date="2020-01" db="EMBL/GenBank/DDBJ databases">
        <title>Genome sequence of Desulfovibrio aerotolerans DSM 16695(T).</title>
        <authorList>
            <person name="Karnachuk O."/>
            <person name="Avakyan M."/>
            <person name="Mardanov A."/>
            <person name="Kadnikov V."/>
            <person name="Ravin N."/>
        </authorList>
    </citation>
    <scope>NUCLEOTIDE SEQUENCE [LARGE SCALE GENOMIC DNA]</scope>
    <source>
        <strain evidence="20 21">DSM 16695</strain>
    </source>
</reference>
<evidence type="ECO:0000256" key="17">
    <source>
        <dbReference type="PIRSR" id="PIRSR600829-3"/>
    </source>
</evidence>
<proteinExistence type="inferred from homology"/>
<evidence type="ECO:0000256" key="14">
    <source>
        <dbReference type="ARBA" id="ARBA00023264"/>
    </source>
</evidence>
<dbReference type="Pfam" id="PF01219">
    <property type="entry name" value="DAGK_prokar"/>
    <property type="match status" value="1"/>
</dbReference>
<feature type="transmembrane region" description="Helical" evidence="19">
    <location>
        <begin position="60"/>
        <end position="79"/>
    </location>
</feature>
<name>A0A7C9MMH3_9BACT</name>
<dbReference type="GO" id="GO:0008654">
    <property type="term" value="P:phospholipid biosynthetic process"/>
    <property type="evidence" value="ECO:0007669"/>
    <property type="project" value="UniProtKB-KW"/>
</dbReference>
<keyword evidence="18" id="KW-0479">Metal-binding</keyword>
<evidence type="ECO:0000256" key="12">
    <source>
        <dbReference type="ARBA" id="ARBA00023136"/>
    </source>
</evidence>
<dbReference type="InterPro" id="IPR036945">
    <property type="entry name" value="DAGK_sf"/>
</dbReference>
<keyword evidence="12 19" id="KW-0472">Membrane</keyword>
<evidence type="ECO:0000256" key="15">
    <source>
        <dbReference type="PIRSR" id="PIRSR600829-1"/>
    </source>
</evidence>
<keyword evidence="5" id="KW-0808">Transferase</keyword>
<keyword evidence="8 20" id="KW-0418">Kinase</keyword>
<keyword evidence="11" id="KW-0443">Lipid metabolism</keyword>
<keyword evidence="7 17" id="KW-0547">Nucleotide-binding</keyword>
<dbReference type="EMBL" id="WVUD01000036">
    <property type="protein sequence ID" value="MYL84573.1"/>
    <property type="molecule type" value="Genomic_DNA"/>
</dbReference>
<feature type="transmembrane region" description="Helical" evidence="19">
    <location>
        <begin position="36"/>
        <end position="54"/>
    </location>
</feature>
<dbReference type="RefSeq" id="WP_043637343.1">
    <property type="nucleotide sequence ID" value="NZ_WVUD01000036.1"/>
</dbReference>
<feature type="binding site" evidence="16">
    <location>
        <position position="73"/>
    </location>
    <ligand>
        <name>substrate</name>
    </ligand>
</feature>
<keyword evidence="18" id="KW-0460">Magnesium</keyword>
<dbReference type="InterPro" id="IPR000829">
    <property type="entry name" value="DAGK"/>
</dbReference>
<comment type="similarity">
    <text evidence="2">Belongs to the bacterial diacylglycerol kinase family.</text>
</comment>
<evidence type="ECO:0000256" key="3">
    <source>
        <dbReference type="ARBA" id="ARBA00022475"/>
    </source>
</evidence>
<comment type="cofactor">
    <cofactor evidence="18">
        <name>Mg(2+)</name>
        <dbReference type="ChEBI" id="CHEBI:18420"/>
    </cofactor>
    <text evidence="18">Mn(2+), Zn(2+), Cd(2+) and Co(2+) support activity to lesser extents.</text>
</comment>
<dbReference type="Gene3D" id="1.10.287.3610">
    <property type="match status" value="1"/>
</dbReference>
<feature type="binding site" evidence="18">
    <location>
        <position position="80"/>
    </location>
    <ligand>
        <name>a divalent metal cation</name>
        <dbReference type="ChEBI" id="CHEBI:60240"/>
    </ligand>
</feature>
<comment type="subcellular location">
    <subcellularLocation>
        <location evidence="1">Cell membrane</location>
        <topology evidence="1">Multi-pass membrane protein</topology>
    </subcellularLocation>
</comment>
<feature type="active site" description="Proton acceptor" evidence="15">
    <location>
        <position position="73"/>
    </location>
</feature>
<evidence type="ECO:0000313" key="21">
    <source>
        <dbReference type="Proteomes" id="UP000482487"/>
    </source>
</evidence>
<evidence type="ECO:0000256" key="4">
    <source>
        <dbReference type="ARBA" id="ARBA00022516"/>
    </source>
</evidence>
<sequence length="127" mass="14357">MRNKFLGQGEYGYHPIRKIKVCLSGLRYAIRYDFSVAYKVYLSILMLLICIVLHQWIDALLVMAATGLVLIAEMFNSAIEALCDFIETHENEKIKVIKDISAAATGISILLWVVVLGAETVKFLKNY</sequence>
<evidence type="ECO:0000256" key="18">
    <source>
        <dbReference type="PIRSR" id="PIRSR600829-4"/>
    </source>
</evidence>
<evidence type="ECO:0000256" key="2">
    <source>
        <dbReference type="ARBA" id="ARBA00005967"/>
    </source>
</evidence>
<dbReference type="OrthoDB" id="9796011at2"/>
<gene>
    <name evidence="20" type="ORF">GTA51_15740</name>
</gene>
<keyword evidence="13" id="KW-0594">Phospholipid biosynthesis</keyword>
<keyword evidence="21" id="KW-1185">Reference proteome</keyword>
<evidence type="ECO:0000256" key="7">
    <source>
        <dbReference type="ARBA" id="ARBA00022741"/>
    </source>
</evidence>
<keyword evidence="3" id="KW-1003">Cell membrane</keyword>